<accession>A0AC61L733</accession>
<comment type="caution">
    <text evidence="1">The sequence shown here is derived from an EMBL/GenBank/DDBJ whole genome shotgun (WGS) entry which is preliminary data.</text>
</comment>
<organism evidence="1 2">
    <name type="scientific">Candidatus Methanogaster sp</name>
    <dbReference type="NCBI Taxonomy" id="3386292"/>
    <lineage>
        <taxon>Archaea</taxon>
        <taxon>Methanobacteriati</taxon>
        <taxon>Methanobacteriota</taxon>
        <taxon>Stenosarchaea group</taxon>
        <taxon>Methanomicrobia</taxon>
        <taxon>Methanosarcinales</taxon>
        <taxon>ANME-2 cluster</taxon>
        <taxon>Candidatus Methanogasteraceae</taxon>
        <taxon>Candidatus Methanogaster</taxon>
    </lineage>
</organism>
<name>A0AC61L733_9EURY</name>
<evidence type="ECO:0000313" key="1">
    <source>
        <dbReference type="EMBL" id="PXF62193.1"/>
    </source>
</evidence>
<gene>
    <name evidence="1" type="ORF">C4B59_00865</name>
</gene>
<proteinExistence type="predicted"/>
<protein>
    <submittedName>
        <fullName evidence="1">Uncharacterized protein</fullName>
    </submittedName>
</protein>
<reference evidence="1" key="1">
    <citation type="submission" date="2018-01" db="EMBL/GenBank/DDBJ databases">
        <authorList>
            <person name="Krukenberg V."/>
        </authorList>
    </citation>
    <scope>NUCLEOTIDE SEQUENCE</scope>
    <source>
        <strain evidence="1">E20ANME2</strain>
    </source>
</reference>
<dbReference type="Proteomes" id="UP000248329">
    <property type="component" value="Unassembled WGS sequence"/>
</dbReference>
<sequence>MDKNIVTKIGVKAFSVALFVVLLTTAHAAATTVSLADVVVEPDDVVTLPIVIDDITNYGTGTINIGYDSSIVYVTGVTGSSDSNVVAKNIDNTTGLVRILASNLGGVSGDIVFANVKFMAVGPGTTSLNINVIELCDTSYNDISADISDGSITVPQPPKSFLIYGYVAYENGTPCNNPTVNITNLNNGKKWISETNGNGGYYQISLTSGVDLNVSEILRFDATDGVYSSATDHTVTADDVDGGGLFDFNLTLGLMPGDVNGDGCLTTADATIVLQMAVSGEYSEVADVSGDGIVTSLDALMILQAVDQEQ</sequence>
<dbReference type="EMBL" id="PQXF01000001">
    <property type="protein sequence ID" value="PXF62193.1"/>
    <property type="molecule type" value="Genomic_DNA"/>
</dbReference>
<evidence type="ECO:0000313" key="2">
    <source>
        <dbReference type="Proteomes" id="UP000248329"/>
    </source>
</evidence>